<dbReference type="AlphaFoldDB" id="A0A2Z6RF66"/>
<dbReference type="SUPFAM" id="SSF56112">
    <property type="entry name" value="Protein kinase-like (PK-like)"/>
    <property type="match status" value="1"/>
</dbReference>
<dbReference type="InterPro" id="IPR011009">
    <property type="entry name" value="Kinase-like_dom_sf"/>
</dbReference>
<comment type="caution">
    <text evidence="2">The sequence shown here is derived from an EMBL/GenBank/DDBJ whole genome shotgun (WGS) entry which is preliminary data.</text>
</comment>
<gene>
    <name evidence="2" type="ORF">RclHR1_04130012</name>
</gene>
<dbReference type="GO" id="GO:0005524">
    <property type="term" value="F:ATP binding"/>
    <property type="evidence" value="ECO:0007669"/>
    <property type="project" value="InterPro"/>
</dbReference>
<dbReference type="PROSITE" id="PS50011">
    <property type="entry name" value="PROTEIN_KINASE_DOM"/>
    <property type="match status" value="1"/>
</dbReference>
<name>A0A2Z6RF66_9GLOM</name>
<proteinExistence type="predicted"/>
<dbReference type="EMBL" id="BEXD01003480">
    <property type="protein sequence ID" value="GBC01296.1"/>
    <property type="molecule type" value="Genomic_DNA"/>
</dbReference>
<evidence type="ECO:0000313" key="3">
    <source>
        <dbReference type="Proteomes" id="UP000247702"/>
    </source>
</evidence>
<accession>A0A2Z6RF66</accession>
<keyword evidence="3" id="KW-1185">Reference proteome</keyword>
<dbReference type="Gene3D" id="1.10.510.10">
    <property type="entry name" value="Transferase(Phosphotransferase) domain 1"/>
    <property type="match status" value="1"/>
</dbReference>
<dbReference type="GO" id="GO:0005737">
    <property type="term" value="C:cytoplasm"/>
    <property type="evidence" value="ECO:0007669"/>
    <property type="project" value="TreeGrafter"/>
</dbReference>
<dbReference type="InterPro" id="IPR001245">
    <property type="entry name" value="Ser-Thr/Tyr_kinase_cat_dom"/>
</dbReference>
<dbReference type="GO" id="GO:0004672">
    <property type="term" value="F:protein kinase activity"/>
    <property type="evidence" value="ECO:0007669"/>
    <property type="project" value="InterPro"/>
</dbReference>
<protein>
    <recommendedName>
        <fullName evidence="1">Protein kinase domain-containing protein</fullName>
    </recommendedName>
</protein>
<dbReference type="InterPro" id="IPR050167">
    <property type="entry name" value="Ser_Thr_protein_kinase"/>
</dbReference>
<dbReference type="PANTHER" id="PTHR23257">
    <property type="entry name" value="SERINE-THREONINE PROTEIN KINASE"/>
    <property type="match status" value="1"/>
</dbReference>
<organism evidence="2 3">
    <name type="scientific">Rhizophagus clarus</name>
    <dbReference type="NCBI Taxonomy" id="94130"/>
    <lineage>
        <taxon>Eukaryota</taxon>
        <taxon>Fungi</taxon>
        <taxon>Fungi incertae sedis</taxon>
        <taxon>Mucoromycota</taxon>
        <taxon>Glomeromycotina</taxon>
        <taxon>Glomeromycetes</taxon>
        <taxon>Glomerales</taxon>
        <taxon>Glomeraceae</taxon>
        <taxon>Rhizophagus</taxon>
    </lineage>
</organism>
<dbReference type="CDD" id="cd00180">
    <property type="entry name" value="PKc"/>
    <property type="match status" value="1"/>
</dbReference>
<evidence type="ECO:0000313" key="2">
    <source>
        <dbReference type="EMBL" id="GBC01296.1"/>
    </source>
</evidence>
<sequence>MSELDDDIKKIEDDISDSGKCEKCGEKYIDEDHTECEWCKSCQLNYLKSSFIKWTSENENIDNYIQKVQLSINKYYDTNLSGYHIINFMTTRYSDKNVTLKYMNNSCNSQDIVNEFLDEVNTYLRKDYVEIIDIDHINRTIYGISQNLDTMGYIMVFGDLYKNNCKNCGEIYMDVDYEWCKLCQINRLKDDFTNWSSENEEIVKKSSWVLKIFMTKYLNGYPIWEVGPLYYNENDKKLIREFDEKVALKCLYNSQNKIDEFLSEVKTYLSDNKDKDIPHIYGISQNPDSKDYIMVLQDGYCEQCGQGGFSIIYSAIWKDGPLVYNNYDYEKRGYERIPNKKVALKCLFNSQNITLEFLNEIKSCSMNKYTNIINVYGISRNPDSKEYIMVLEYAEGGNFSDWMRKNYEDFEWKNKINALSDIIDCLMGIHQNKMVHRDFHTGNILFMNDSNICISDMGLSGKIDDKDKTNVYGVMPYIAPEVLSDKPYTKASDIYSFGMIIPEIYEFEEPKYYIDLMKKCWDSNPENRPNAIEIGDLLSSFEESFTNVKETFHYEFDKQFRKAEKHRILDLYSYKQANIHPQAIYTSRLLNSRPKYSKT</sequence>
<dbReference type="Pfam" id="PF07714">
    <property type="entry name" value="PK_Tyr_Ser-Thr"/>
    <property type="match status" value="1"/>
</dbReference>
<dbReference type="Proteomes" id="UP000247702">
    <property type="component" value="Unassembled WGS sequence"/>
</dbReference>
<evidence type="ECO:0000259" key="1">
    <source>
        <dbReference type="PROSITE" id="PS50011"/>
    </source>
</evidence>
<reference evidence="2 3" key="1">
    <citation type="submission" date="2017-11" db="EMBL/GenBank/DDBJ databases">
        <title>The genome of Rhizophagus clarus HR1 reveals common genetic basis of auxotrophy among arbuscular mycorrhizal fungi.</title>
        <authorList>
            <person name="Kobayashi Y."/>
        </authorList>
    </citation>
    <scope>NUCLEOTIDE SEQUENCE [LARGE SCALE GENOMIC DNA]</scope>
    <source>
        <strain evidence="2 3">HR1</strain>
    </source>
</reference>
<dbReference type="GO" id="GO:0007165">
    <property type="term" value="P:signal transduction"/>
    <property type="evidence" value="ECO:0007669"/>
    <property type="project" value="TreeGrafter"/>
</dbReference>
<dbReference type="InterPro" id="IPR000719">
    <property type="entry name" value="Prot_kinase_dom"/>
</dbReference>
<feature type="domain" description="Protein kinase" evidence="1">
    <location>
        <begin position="298"/>
        <end position="545"/>
    </location>
</feature>